<evidence type="ECO:0000259" key="2">
    <source>
        <dbReference type="Pfam" id="PF10313"/>
    </source>
</evidence>
<dbReference type="PANTHER" id="PTHR43991">
    <property type="entry name" value="WD REPEAT PROTEIN (AFU_ORTHOLOGUE AFUA_8G05640)-RELATED"/>
    <property type="match status" value="1"/>
</dbReference>
<feature type="domain" description="DUF2415" evidence="2">
    <location>
        <begin position="329"/>
        <end position="368"/>
    </location>
</feature>
<dbReference type="Pfam" id="PF10313">
    <property type="entry name" value="DUF2415"/>
    <property type="match status" value="1"/>
</dbReference>
<feature type="compositionally biased region" description="Low complexity" evidence="1">
    <location>
        <begin position="620"/>
        <end position="632"/>
    </location>
</feature>
<reference evidence="3" key="1">
    <citation type="submission" date="2023-06" db="EMBL/GenBank/DDBJ databases">
        <title>Genome-scale phylogeny and comparative genomics of the fungal order Sordariales.</title>
        <authorList>
            <consortium name="Lawrence Berkeley National Laboratory"/>
            <person name="Hensen N."/>
            <person name="Bonometti L."/>
            <person name="Westerberg I."/>
            <person name="Brannstrom I.O."/>
            <person name="Guillou S."/>
            <person name="Cros-Aarteil S."/>
            <person name="Calhoun S."/>
            <person name="Haridas S."/>
            <person name="Kuo A."/>
            <person name="Mondo S."/>
            <person name="Pangilinan J."/>
            <person name="Riley R."/>
            <person name="Labutti K."/>
            <person name="Andreopoulos B."/>
            <person name="Lipzen A."/>
            <person name="Chen C."/>
            <person name="Yanf M."/>
            <person name="Daum C."/>
            <person name="Ng V."/>
            <person name="Clum A."/>
            <person name="Steindorff A."/>
            <person name="Ohm R."/>
            <person name="Martin F."/>
            <person name="Silar P."/>
            <person name="Natvig D."/>
            <person name="Lalanne C."/>
            <person name="Gautier V."/>
            <person name="Ament-Velasquez S.L."/>
            <person name="Kruys A."/>
            <person name="Hutchinson M.I."/>
            <person name="Powell A.J."/>
            <person name="Barry K."/>
            <person name="Miller A.N."/>
            <person name="Grigoriev I.V."/>
            <person name="Debuchy R."/>
            <person name="Gladieux P."/>
            <person name="Thoren M.H."/>
            <person name="Johannesson H."/>
        </authorList>
    </citation>
    <scope>NUCLEOTIDE SEQUENCE</scope>
    <source>
        <strain evidence="3">CBS 606.72</strain>
    </source>
</reference>
<dbReference type="Proteomes" id="UP001175000">
    <property type="component" value="Unassembled WGS sequence"/>
</dbReference>
<comment type="caution">
    <text evidence="3">The sequence shown here is derived from an EMBL/GenBank/DDBJ whole genome shotgun (WGS) entry which is preliminary data.</text>
</comment>
<dbReference type="Gene3D" id="2.130.10.10">
    <property type="entry name" value="YVTN repeat-like/Quinoprotein amine dehydrogenase"/>
    <property type="match status" value="1"/>
</dbReference>
<accession>A0AA39WRR8</accession>
<proteinExistence type="predicted"/>
<feature type="compositionally biased region" description="Basic and acidic residues" evidence="1">
    <location>
        <begin position="444"/>
        <end position="457"/>
    </location>
</feature>
<dbReference type="PANTHER" id="PTHR43991:SF9">
    <property type="entry name" value="DUF2415 DOMAIN-CONTAINING PROTEIN"/>
    <property type="match status" value="1"/>
</dbReference>
<feature type="region of interest" description="Disordered" evidence="1">
    <location>
        <begin position="405"/>
        <end position="425"/>
    </location>
</feature>
<organism evidence="3 4">
    <name type="scientific">Immersiella caudata</name>
    <dbReference type="NCBI Taxonomy" id="314043"/>
    <lineage>
        <taxon>Eukaryota</taxon>
        <taxon>Fungi</taxon>
        <taxon>Dikarya</taxon>
        <taxon>Ascomycota</taxon>
        <taxon>Pezizomycotina</taxon>
        <taxon>Sordariomycetes</taxon>
        <taxon>Sordariomycetidae</taxon>
        <taxon>Sordariales</taxon>
        <taxon>Lasiosphaeriaceae</taxon>
        <taxon>Immersiella</taxon>
    </lineage>
</organism>
<feature type="compositionally biased region" description="Low complexity" evidence="1">
    <location>
        <begin position="475"/>
        <end position="500"/>
    </location>
</feature>
<evidence type="ECO:0000313" key="3">
    <source>
        <dbReference type="EMBL" id="KAK0620277.1"/>
    </source>
</evidence>
<feature type="region of interest" description="Disordered" evidence="1">
    <location>
        <begin position="438"/>
        <end position="564"/>
    </location>
</feature>
<name>A0AA39WRR8_9PEZI</name>
<keyword evidence="4" id="KW-1185">Reference proteome</keyword>
<evidence type="ECO:0000313" key="4">
    <source>
        <dbReference type="Proteomes" id="UP001175000"/>
    </source>
</evidence>
<feature type="compositionally biased region" description="Basic and acidic residues" evidence="1">
    <location>
        <begin position="608"/>
        <end position="617"/>
    </location>
</feature>
<sequence>MAVDHDDYVPTEDLILAKPRRHYRASVHAIHWQLRSLIGVEDQHFVYYVTGDLNKNVQRLNTITRETETIKRLPFSPRCLVAENGWICCGGETGEFAAIPVQESGTPGEVGQQLNSFLEPFPDLSEDFSSSEAFLALIRARSNKNLVADSKKFGKELVNCITLWFTPTLAPPFVGAYTEPMAVLSNNDKTVALIQLRDLEADEQISYPDCVNRAIISPDGRLLIAVTDDPYLYIHERVEKPTRPATSFRSTARYEWVSRGKIHLPNQRANDPTSLRGSFAACFSGTGKYLAVGTQSASISIFDVAALTAAGVDPLLKTFGASRRSEECGAVRDMAFAPGYSDLLAWTEDRDRVGIADLRHGYVSRQIISLSNLEAYEHISVSDKSTIDPRLLETRASDTLSSNFASALDMSPDGRDPLSRYYSPLTPQETMVLAALQEHRRRQEQREEREQRIRGQDDASSSAPRSLWAERNTRSAQTSDSTNSSGSSRPRGERSASASRTVNDIMGDIRSQRDRIRDQQERFRGPMREESTSTADRRRGPPSSWRVPVPSLTTAQAGLNPSERRSLRLGLDSSYTDSLSTALSTIGALRTASDAELANYTQASSNNREGRDGRDGGEGESSSSPSPYEGYRPTAEADLRRRERAAYLMREWGENPSRRIERYFSRGGEPAAPDPHDTSGLAWSADGQTLIVGADDGIYEFQVNQLRRKLFPSVSLR</sequence>
<dbReference type="SUPFAM" id="SSF50969">
    <property type="entry name" value="YVTN repeat-like/Quinoprotein amine dehydrogenase"/>
    <property type="match status" value="1"/>
</dbReference>
<dbReference type="InterPro" id="IPR011044">
    <property type="entry name" value="Quino_amine_DH_bsu"/>
</dbReference>
<gene>
    <name evidence="3" type="ORF">B0T14DRAFT_226923</name>
</gene>
<dbReference type="InterPro" id="IPR019417">
    <property type="entry name" value="DUF2415"/>
</dbReference>
<dbReference type="EMBL" id="JAULSU010000004">
    <property type="protein sequence ID" value="KAK0620277.1"/>
    <property type="molecule type" value="Genomic_DNA"/>
</dbReference>
<evidence type="ECO:0000256" key="1">
    <source>
        <dbReference type="SAM" id="MobiDB-lite"/>
    </source>
</evidence>
<dbReference type="AlphaFoldDB" id="A0AA39WRR8"/>
<feature type="region of interest" description="Disordered" evidence="1">
    <location>
        <begin position="599"/>
        <end position="637"/>
    </location>
</feature>
<feature type="compositionally biased region" description="Basic and acidic residues" evidence="1">
    <location>
        <begin position="510"/>
        <end position="539"/>
    </location>
</feature>
<dbReference type="InterPro" id="IPR015943">
    <property type="entry name" value="WD40/YVTN_repeat-like_dom_sf"/>
</dbReference>
<protein>
    <recommendedName>
        <fullName evidence="2">DUF2415 domain-containing protein</fullName>
    </recommendedName>
</protein>